<name>A0A1T5LCE4_9BACT</name>
<accession>A0A1T5LCE4</accession>
<evidence type="ECO:0008006" key="3">
    <source>
        <dbReference type="Google" id="ProtNLM"/>
    </source>
</evidence>
<reference evidence="1 2" key="1">
    <citation type="submission" date="2017-02" db="EMBL/GenBank/DDBJ databases">
        <authorList>
            <person name="Peterson S.W."/>
        </authorList>
    </citation>
    <scope>NUCLEOTIDE SEQUENCE [LARGE SCALE GENOMIC DNA]</scope>
    <source>
        <strain evidence="1 2">DSM 25262</strain>
    </source>
</reference>
<gene>
    <name evidence="1" type="ORF">SAMN05660236_2961</name>
</gene>
<sequence length="157" mass="17845">MSILQKVLSLFKNKDITLALSGQWIGHYGYGSKYSPTVQNRTVSFVADIIAQDNTFEGNIKEDTTGIPEVARIEGSITQRKIQFTKTYQNSYSIDEHGKRMVAKGPAYIQYSGIYDESEKKFKGMWTIETIYTLDSGRKMNHISSGSWEMKRLLSPN</sequence>
<proteinExistence type="predicted"/>
<protein>
    <recommendedName>
        <fullName evidence="3">DUF3598 domain-containing protein</fullName>
    </recommendedName>
</protein>
<dbReference type="EMBL" id="FUZU01000002">
    <property type="protein sequence ID" value="SKC73653.1"/>
    <property type="molecule type" value="Genomic_DNA"/>
</dbReference>
<dbReference type="OrthoDB" id="981582at2"/>
<dbReference type="AlphaFoldDB" id="A0A1T5LCE4"/>
<evidence type="ECO:0000313" key="1">
    <source>
        <dbReference type="EMBL" id="SKC73653.1"/>
    </source>
</evidence>
<keyword evidence="2" id="KW-1185">Reference proteome</keyword>
<evidence type="ECO:0000313" key="2">
    <source>
        <dbReference type="Proteomes" id="UP000190961"/>
    </source>
</evidence>
<organism evidence="1 2">
    <name type="scientific">Ohtaekwangia koreensis</name>
    <dbReference type="NCBI Taxonomy" id="688867"/>
    <lineage>
        <taxon>Bacteria</taxon>
        <taxon>Pseudomonadati</taxon>
        <taxon>Bacteroidota</taxon>
        <taxon>Cytophagia</taxon>
        <taxon>Cytophagales</taxon>
        <taxon>Fulvivirgaceae</taxon>
        <taxon>Ohtaekwangia</taxon>
    </lineage>
</organism>
<dbReference type="RefSeq" id="WP_079687531.1">
    <property type="nucleotide sequence ID" value="NZ_FUZU01000002.1"/>
</dbReference>
<dbReference type="Proteomes" id="UP000190961">
    <property type="component" value="Unassembled WGS sequence"/>
</dbReference>